<evidence type="ECO:0000259" key="6">
    <source>
        <dbReference type="PROSITE" id="PS51462"/>
    </source>
</evidence>
<name>A0A1M6DZJ2_9RHOB</name>
<dbReference type="GO" id="GO:0034432">
    <property type="term" value="F:bis(5'-adenosyl)-pentaphosphatase activity"/>
    <property type="evidence" value="ECO:0007669"/>
    <property type="project" value="TreeGrafter"/>
</dbReference>
<evidence type="ECO:0000313" key="7">
    <source>
        <dbReference type="EMBL" id="SHI78667.1"/>
    </source>
</evidence>
<proteinExistence type="inferred from homology"/>
<dbReference type="Gene3D" id="3.90.79.10">
    <property type="entry name" value="Nucleoside Triphosphate Pyrophosphohydrolase"/>
    <property type="match status" value="1"/>
</dbReference>
<comment type="cofactor">
    <cofactor evidence="1">
        <name>Mn(2+)</name>
        <dbReference type="ChEBI" id="CHEBI:29035"/>
    </cofactor>
</comment>
<evidence type="ECO:0000256" key="5">
    <source>
        <dbReference type="SAM" id="MobiDB-lite"/>
    </source>
</evidence>
<dbReference type="InterPro" id="IPR020476">
    <property type="entry name" value="Nudix_hydrolase"/>
</dbReference>
<sequence length="168" mass="18646">MTDRAADPSGDADGDPRPYRPCVGVMLANARGEVFLGQRADRTEAAWQMPQGGIDAGESPEEAALRELREETGLAPDKVRIEAVSARPHAYDFPPGVADARWGGRFRGQEQTWLLVRLTGADADIDIATDHPEFSAWRWAMPDEALEAIVPFKRPVYEEVVREFRSLL</sequence>
<gene>
    <name evidence="4" type="primary">rppH</name>
    <name evidence="4" type="synonym">nudH</name>
    <name evidence="7" type="ORF">SAMN05444417_1706</name>
</gene>
<evidence type="ECO:0000256" key="3">
    <source>
        <dbReference type="ARBA" id="ARBA00022801"/>
    </source>
</evidence>
<reference evidence="7 8" key="1">
    <citation type="submission" date="2016-11" db="EMBL/GenBank/DDBJ databases">
        <authorList>
            <person name="Jaros S."/>
            <person name="Januszkiewicz K."/>
            <person name="Wedrychowicz H."/>
        </authorList>
    </citation>
    <scope>NUCLEOTIDE SEQUENCE [LARGE SCALE GENOMIC DNA]</scope>
    <source>
        <strain evidence="7 8">DSM 100565</strain>
    </source>
</reference>
<dbReference type="EMBL" id="FQYO01000003">
    <property type="protein sequence ID" value="SHI78667.1"/>
    <property type="molecule type" value="Genomic_DNA"/>
</dbReference>
<dbReference type="PROSITE" id="PS00893">
    <property type="entry name" value="NUDIX_BOX"/>
    <property type="match status" value="1"/>
</dbReference>
<dbReference type="InterPro" id="IPR020084">
    <property type="entry name" value="NUDIX_hydrolase_CS"/>
</dbReference>
<feature type="short sequence motif" description="Nudix box" evidence="4">
    <location>
        <begin position="52"/>
        <end position="73"/>
    </location>
</feature>
<dbReference type="Pfam" id="PF00293">
    <property type="entry name" value="NUDIX"/>
    <property type="match status" value="1"/>
</dbReference>
<feature type="region of interest" description="Disordered" evidence="5">
    <location>
        <begin position="1"/>
        <end position="20"/>
    </location>
</feature>
<protein>
    <recommendedName>
        <fullName evidence="4">RNA pyrophosphohydrolase</fullName>
        <ecNumber evidence="4">3.6.1.-</ecNumber>
    </recommendedName>
    <alternativeName>
        <fullName evidence="4">(Di)nucleoside polyphosphate hydrolase</fullName>
    </alternativeName>
</protein>
<organism evidence="7 8">
    <name type="scientific">Wenxinia saemankumensis</name>
    <dbReference type="NCBI Taxonomy" id="1447782"/>
    <lineage>
        <taxon>Bacteria</taxon>
        <taxon>Pseudomonadati</taxon>
        <taxon>Pseudomonadota</taxon>
        <taxon>Alphaproteobacteria</taxon>
        <taxon>Rhodobacterales</taxon>
        <taxon>Roseobacteraceae</taxon>
        <taxon>Wenxinia</taxon>
    </lineage>
</organism>
<dbReference type="PANTHER" id="PTHR11839">
    <property type="entry name" value="UDP/ADP-SUGAR PYROPHOSPHATASE"/>
    <property type="match status" value="1"/>
</dbReference>
<evidence type="ECO:0000256" key="2">
    <source>
        <dbReference type="ARBA" id="ARBA00001946"/>
    </source>
</evidence>
<dbReference type="PROSITE" id="PS51462">
    <property type="entry name" value="NUDIX"/>
    <property type="match status" value="1"/>
</dbReference>
<keyword evidence="3 4" id="KW-0378">Hydrolase</keyword>
<dbReference type="CDD" id="cd03671">
    <property type="entry name" value="NUDIX_Ap4A_hydrolase_plant_like"/>
    <property type="match status" value="1"/>
</dbReference>
<comment type="similarity">
    <text evidence="4">Belongs to the Nudix hydrolase family. RppH subfamily.</text>
</comment>
<accession>A0A1M6DZJ2</accession>
<dbReference type="GO" id="GO:0006753">
    <property type="term" value="P:nucleoside phosphate metabolic process"/>
    <property type="evidence" value="ECO:0007669"/>
    <property type="project" value="TreeGrafter"/>
</dbReference>
<dbReference type="STRING" id="1447782.SAMN05444417_1706"/>
<feature type="domain" description="Nudix hydrolase" evidence="6">
    <location>
        <begin position="18"/>
        <end position="162"/>
    </location>
</feature>
<dbReference type="PRINTS" id="PR00502">
    <property type="entry name" value="NUDIXFAMILY"/>
</dbReference>
<dbReference type="RefSeq" id="WP_280157193.1">
    <property type="nucleotide sequence ID" value="NZ_FQYO01000003.1"/>
</dbReference>
<comment type="cofactor">
    <cofactor evidence="4">
        <name>a divalent metal cation</name>
        <dbReference type="ChEBI" id="CHEBI:60240"/>
    </cofactor>
</comment>
<dbReference type="InterPro" id="IPR022927">
    <property type="entry name" value="RppH"/>
</dbReference>
<dbReference type="InterPro" id="IPR000086">
    <property type="entry name" value="NUDIX_hydrolase_dom"/>
</dbReference>
<evidence type="ECO:0000256" key="4">
    <source>
        <dbReference type="HAMAP-Rule" id="MF_00298"/>
    </source>
</evidence>
<dbReference type="NCBIfam" id="NF001938">
    <property type="entry name" value="PRK00714.1-5"/>
    <property type="match status" value="1"/>
</dbReference>
<evidence type="ECO:0000313" key="8">
    <source>
        <dbReference type="Proteomes" id="UP000184292"/>
    </source>
</evidence>
<dbReference type="InterPro" id="IPR015797">
    <property type="entry name" value="NUDIX_hydrolase-like_dom_sf"/>
</dbReference>
<comment type="function">
    <text evidence="4">Accelerates the degradation of transcripts by removing pyrophosphate from the 5'-end of triphosphorylated RNA, leading to a more labile monophosphorylated state that can stimulate subsequent ribonuclease cleavage.</text>
</comment>
<dbReference type="GO" id="GO:0008893">
    <property type="term" value="F:guanosine-3',5'-bis(diphosphate) 3'-diphosphatase activity"/>
    <property type="evidence" value="ECO:0007669"/>
    <property type="project" value="TreeGrafter"/>
</dbReference>
<dbReference type="Proteomes" id="UP000184292">
    <property type="component" value="Unassembled WGS sequence"/>
</dbReference>
<dbReference type="HAMAP" id="MF_00298">
    <property type="entry name" value="Nudix_RppH"/>
    <property type="match status" value="1"/>
</dbReference>
<dbReference type="EC" id="3.6.1.-" evidence="4"/>
<dbReference type="GO" id="GO:0019693">
    <property type="term" value="P:ribose phosphate metabolic process"/>
    <property type="evidence" value="ECO:0007669"/>
    <property type="project" value="TreeGrafter"/>
</dbReference>
<comment type="cofactor">
    <cofactor evidence="2">
        <name>Mg(2+)</name>
        <dbReference type="ChEBI" id="CHEBI:18420"/>
    </cofactor>
</comment>
<dbReference type="SUPFAM" id="SSF55811">
    <property type="entry name" value="Nudix"/>
    <property type="match status" value="1"/>
</dbReference>
<evidence type="ECO:0000256" key="1">
    <source>
        <dbReference type="ARBA" id="ARBA00001936"/>
    </source>
</evidence>
<dbReference type="PANTHER" id="PTHR11839:SF22">
    <property type="entry name" value="NUDIX HYDROLASE 26, CHLOROPLASTIC"/>
    <property type="match status" value="1"/>
</dbReference>
<dbReference type="AlphaFoldDB" id="A0A1M6DZJ2"/>
<keyword evidence="8" id="KW-1185">Reference proteome</keyword>